<feature type="region of interest" description="Disordered" evidence="1">
    <location>
        <begin position="1"/>
        <end position="27"/>
    </location>
</feature>
<dbReference type="InterPro" id="IPR005546">
    <property type="entry name" value="Autotransporte_beta"/>
</dbReference>
<dbReference type="HOGENOM" id="CLU_001296_0_0_5"/>
<feature type="region of interest" description="Disordered" evidence="1">
    <location>
        <begin position="114"/>
        <end position="134"/>
    </location>
</feature>
<feature type="region of interest" description="Disordered" evidence="1">
    <location>
        <begin position="58"/>
        <end position="84"/>
    </location>
</feature>
<protein>
    <recommendedName>
        <fullName evidence="2">Autotransporter domain-containing protein</fullName>
    </recommendedName>
</protein>
<dbReference type="PROSITE" id="PS51208">
    <property type="entry name" value="AUTOTRANSPORTER"/>
    <property type="match status" value="1"/>
</dbReference>
<dbReference type="Proteomes" id="UP000032611">
    <property type="component" value="Chromosome"/>
</dbReference>
<evidence type="ECO:0000313" key="3">
    <source>
        <dbReference type="EMBL" id="AJY48362.1"/>
    </source>
</evidence>
<reference evidence="3 4" key="1">
    <citation type="journal article" date="2015" name="Genome Announc.">
        <title>Complete genome sequence of Martelella endophytica YC6887, which has antifungal activity associated with a halophyte.</title>
        <authorList>
            <person name="Khan A."/>
            <person name="Khan H."/>
            <person name="Chung E.J."/>
            <person name="Hossain M.T."/>
            <person name="Chung Y.R."/>
        </authorList>
    </citation>
    <scope>NUCLEOTIDE SEQUENCE [LARGE SCALE GENOMIC DNA]</scope>
    <source>
        <strain evidence="3">YC6887</strain>
    </source>
</reference>
<dbReference type="SUPFAM" id="SSF103515">
    <property type="entry name" value="Autotransporter"/>
    <property type="match status" value="1"/>
</dbReference>
<feature type="region of interest" description="Disordered" evidence="1">
    <location>
        <begin position="317"/>
        <end position="343"/>
    </location>
</feature>
<keyword evidence="4" id="KW-1185">Reference proteome</keyword>
<feature type="compositionally biased region" description="Gly residues" evidence="1">
    <location>
        <begin position="267"/>
        <end position="282"/>
    </location>
</feature>
<evidence type="ECO:0000256" key="1">
    <source>
        <dbReference type="SAM" id="MobiDB-lite"/>
    </source>
</evidence>
<dbReference type="PATRIC" id="fig|1486262.3.peg.3960"/>
<organism evidence="3 4">
    <name type="scientific">Martelella endophytica</name>
    <dbReference type="NCBI Taxonomy" id="1486262"/>
    <lineage>
        <taxon>Bacteria</taxon>
        <taxon>Pseudomonadati</taxon>
        <taxon>Pseudomonadota</taxon>
        <taxon>Alphaproteobacteria</taxon>
        <taxon>Hyphomicrobiales</taxon>
        <taxon>Aurantimonadaceae</taxon>
        <taxon>Martelella</taxon>
    </lineage>
</organism>
<gene>
    <name evidence="3" type="ORF">TM49_19140</name>
</gene>
<dbReference type="SMART" id="SM00869">
    <property type="entry name" value="Autotransporter"/>
    <property type="match status" value="1"/>
</dbReference>
<evidence type="ECO:0000313" key="4">
    <source>
        <dbReference type="Proteomes" id="UP000032611"/>
    </source>
</evidence>
<evidence type="ECO:0000259" key="2">
    <source>
        <dbReference type="PROSITE" id="PS51208"/>
    </source>
</evidence>
<feature type="region of interest" description="Disordered" evidence="1">
    <location>
        <begin position="267"/>
        <end position="289"/>
    </location>
</feature>
<accession>A0A0D5LX47</accession>
<feature type="compositionally biased region" description="Gly residues" evidence="1">
    <location>
        <begin position="70"/>
        <end position="82"/>
    </location>
</feature>
<feature type="compositionally biased region" description="Basic and acidic residues" evidence="1">
    <location>
        <begin position="216"/>
        <end position="230"/>
    </location>
</feature>
<dbReference type="STRING" id="1486262.TM49_19140"/>
<proteinExistence type="predicted"/>
<dbReference type="InterPro" id="IPR036709">
    <property type="entry name" value="Autotransporte_beta_dom_sf"/>
</dbReference>
<dbReference type="KEGG" id="mey:TM49_19140"/>
<dbReference type="EMBL" id="CP010803">
    <property type="protein sequence ID" value="AJY48362.1"/>
    <property type="molecule type" value="Genomic_DNA"/>
</dbReference>
<sequence>MGDDGRYGLALSSSGGDGDDDGHTDGGDGGNLSVYNYAPITIAGSSNDEVYGILVQSLGGHGGGDEDDTGAGGDDGGRGGDSGTIYIENNSTISLQQALPNGGAGIYALAHAGKGGDQDSTVGNQRGGSSGDAKDMAIVNNGAITLGTSSAHIDGRDFGWGIAAIAEGNKGGHDNGNGGTGGNIVVTNNGTIDIYWNDHNGSDDGVRGIYALSKGGDGRDSEDNSDEGGKGEAGYQVEVYVNNDIHIVSDNHVDGLSGAVVAISQGGDGGKAPGSNKGGNGANAGDTSGDVAGISKAELSGSAGISTQGEEISGVVLMSRGGDGGDGEDGSRDSSGGDGGNGGRVSVGIYDTATITTSGTSAYGFLAQSIGGTGGDGGDNTALVGQTGGGGVGGNGGRITFTADSGTATETSGDYSAAIALQSIGGGGGTGGDFITVLGAGGAGGQGGDGGAITATNVGLLYTSGNLAPGMLVQSIAGSGGAGDLPVASIISLGGDGGLGGNGGDVSVTNTGTIATFGYGSRGIIAQSISGGGGAAGTLGGGKLIVGGTGGGGGAGGLVQVYNRGSVQTNRDASTGILAQSIGGGGGAGAGGFGLISVGGQGGEGGDAGEVQAFLEDSSIYTGGDFSYGLSAQSIGGGGGDGGDVLDFGVLIGVGVGGSGGIGGDGGHVSVGNRNLDTGAYTGAPLVSTAGDNASAILAQSIGGGGGTGGNAVSEAVLTVAQLTVGGDAGDGSTGGRVDVAFGNLQASTLGSNANGIVAQSIGGGGGIGGAAYGADESLVFASTFSLGGTGGEGGDGDRVNVSLTDSLISTGAAGDDASDSIGIIAQSIGGGGGIGGRAMSAAIAQVIPVEVPVSMSFTLSAGGDGGAAGKGGDVDVELNGATGVVTGGDGSHGILAQSIGGGGGTGGNSWTYAMTSGLGAGVLTASFGETLGSQGGSGGEGDTVTVALNDTASVTTSGNNADGIVAQSIGGGGGNAGRASTGASASFGLAGFTGKKQLGGDGGAGGDGDYVTVTLANGAGVATSGDNSHGIVAQSIGGGGGTSQGSAFGISGKVGVSGTPMTVTGSLSMTLGLKGGLGGDGSDVTISDYGTITTTGVGSIGIAAQSIGGGGGIGGSVAGNDVAAGSNLSLLYQTYQGNVGIGGAGGTGGVGGAIDLTFGGSIGTYGDHAIGIMAQSIGGGGGLGGAATIPGGRVTGEANLLLGGTGGDGGDGGTVTASFENANAIVTNGVMAHGALLQSIGGGGGVGGDATDNPFGALVLGANFGGDGGEGSDGDTVTVNGGTANIATYGNDAIGLIAQSVGGGGGLGAIGSGQDSYRLRDATLQLQVGGTGGSSAHGGDVNIQSGLNITTNGSRAFGVLAQSVGGGGGIGAVGASDVILSLGLGGLGGAGGDGGDVTIISGNGSYIETNGSGAHAIVAQSVGGGGGIAGDATTSTLSLDRKFDSIEGSGDGGDVGVQFDGTINVSGVDAFGIVAQSIGGGGGFGGDSSGAFAGSTSLFGDGHGGDVNVVQSGEINAIGSNGIGIFAQSQGAASTDASDLGTISIEVGGTVGGGTNQGAGVFVSGGRDNVLLVDNGAMVSAYSGTAVRFVGDRSSADGSRLDIYSYGVVAGDVLLENADGNGSGAGDEYDLATQSFASTAFIAVPYNAGTFNNFGISRGAQTLQANVVNHGQLFVGDENGIGETRVTGDFRQEDSGTLVVDADFENNRIDQLILQQDATLSGTLDVAPISLLPRKLSFLTVDGARTGTLTGKLHDIFTYRVLEEGSSLALSVDADFDGSRFGLTGNRARIANYFQRVWDAGGEGFGTAFAELARAGGGGLANAIDAIHSPMPAVPAAQSASMAQQRLDRLMSCPVFDGPTAMIVQTECIWAQFGGQRFNQGTIDGVSGYDDTTYSYALGGQFAIADDLFMGLTAAYENSNINGADGRTSVNGDTFAVGASLKYNPGPWTFAGALSGSYGSFDNSRQSILGSAGGLATSSSDVSTFAARGRVAYTFAQDSFYAKPYVDIDLIYANAGGYTETGAGVFNQTVDDSDQWAIMASPSFEIGSRFALSETYQLRGYARAGVTFSSRDDWTTKARFTAAPAGAGTFDVTLPMDGVFGRISLGAELTNLGNGMHLRAEYDGAFSENTSSNSGMLRFSYDF</sequence>
<feature type="region of interest" description="Disordered" evidence="1">
    <location>
        <begin position="211"/>
        <end position="232"/>
    </location>
</feature>
<name>A0A0D5LX47_MAREN</name>
<feature type="domain" description="Autotransporter" evidence="2">
    <location>
        <begin position="1863"/>
        <end position="2144"/>
    </location>
</feature>